<dbReference type="PANTHER" id="PTHR34070">
    <property type="entry name" value="ARMADILLO-TYPE FOLD"/>
    <property type="match status" value="1"/>
</dbReference>
<evidence type="ECO:0000313" key="1">
    <source>
        <dbReference type="EMBL" id="BCJ35097.1"/>
    </source>
</evidence>
<dbReference type="RefSeq" id="WP_239156898.1">
    <property type="nucleotide sequence ID" value="NZ_AP023355.1"/>
</dbReference>
<dbReference type="AlphaFoldDB" id="A0A7R7DNY6"/>
<gene>
    <name evidence="1" type="ORF">Athai_26000</name>
</gene>
<keyword evidence="2" id="KW-1185">Reference proteome</keyword>
<name>A0A7R7DNY6_9ACTN</name>
<dbReference type="KEGG" id="atl:Athai_26000"/>
<dbReference type="EMBL" id="AP023355">
    <property type="protein sequence ID" value="BCJ35097.1"/>
    <property type="molecule type" value="Genomic_DNA"/>
</dbReference>
<accession>A0A7R7DNY6</accession>
<dbReference type="Gene3D" id="1.25.10.90">
    <property type="match status" value="1"/>
</dbReference>
<evidence type="ECO:0000313" key="2">
    <source>
        <dbReference type="Proteomes" id="UP000611640"/>
    </source>
</evidence>
<organism evidence="1 2">
    <name type="scientific">Actinocatenispora thailandica</name>
    <dbReference type="NCBI Taxonomy" id="227318"/>
    <lineage>
        <taxon>Bacteria</taxon>
        <taxon>Bacillati</taxon>
        <taxon>Actinomycetota</taxon>
        <taxon>Actinomycetes</taxon>
        <taxon>Micromonosporales</taxon>
        <taxon>Micromonosporaceae</taxon>
        <taxon>Actinocatenispora</taxon>
    </lineage>
</organism>
<reference evidence="1 2" key="1">
    <citation type="submission" date="2020-08" db="EMBL/GenBank/DDBJ databases">
        <title>Whole genome shotgun sequence of Actinocatenispora thailandica NBRC 105041.</title>
        <authorList>
            <person name="Komaki H."/>
            <person name="Tamura T."/>
        </authorList>
    </citation>
    <scope>NUCLEOTIDE SEQUENCE [LARGE SCALE GENOMIC DNA]</scope>
    <source>
        <strain evidence="1 2">NBRC 105041</strain>
    </source>
</reference>
<dbReference type="SUPFAM" id="SSF48371">
    <property type="entry name" value="ARM repeat"/>
    <property type="match status" value="1"/>
</dbReference>
<dbReference type="Pfam" id="PF08713">
    <property type="entry name" value="DNA_alkylation"/>
    <property type="match status" value="1"/>
</dbReference>
<protein>
    <recommendedName>
        <fullName evidence="3">DNA alkylation repair protein</fullName>
    </recommendedName>
</protein>
<dbReference type="CDD" id="cd07064">
    <property type="entry name" value="AlkD_like_1"/>
    <property type="match status" value="1"/>
</dbReference>
<dbReference type="InterPro" id="IPR014825">
    <property type="entry name" value="DNA_alkylation"/>
</dbReference>
<evidence type="ECO:0008006" key="3">
    <source>
        <dbReference type="Google" id="ProtNLM"/>
    </source>
</evidence>
<proteinExistence type="predicted"/>
<dbReference type="PANTHER" id="PTHR34070:SF1">
    <property type="entry name" value="DNA ALKYLATION REPAIR PROTEIN"/>
    <property type="match status" value="1"/>
</dbReference>
<sequence length="234" mass="26600">MADTTSGTELAGRVLSRLDTLYEPARDEVRAAAMTRYMRGEFPFLGIPAPRQRMLARQAIGTLPRPAEPDLAAVAAACWARPEREYQYFACGYLRRYVRVCSASFAPTVQRLITTKSWWDTVDPLAAHVVGGLVARYPQLVALMDDWALADDRWLVRSALLHQLHYRESTDPKRLFRYCTEQSTHPDFFVRKAIGWALREYAKTDPGAVRRYVAAHRGRMSPLSVREALKHFAG</sequence>
<dbReference type="InterPro" id="IPR016024">
    <property type="entry name" value="ARM-type_fold"/>
</dbReference>
<dbReference type="Proteomes" id="UP000611640">
    <property type="component" value="Chromosome"/>
</dbReference>